<evidence type="ECO:0000259" key="1">
    <source>
        <dbReference type="Pfam" id="PF08242"/>
    </source>
</evidence>
<dbReference type="InterPro" id="IPR013217">
    <property type="entry name" value="Methyltransf_12"/>
</dbReference>
<dbReference type="EMBL" id="JAKUDL010000001">
    <property type="protein sequence ID" value="MCH4292987.1"/>
    <property type="molecule type" value="Genomic_DNA"/>
</dbReference>
<dbReference type="SUPFAM" id="SSF53335">
    <property type="entry name" value="S-adenosyl-L-methionine-dependent methyltransferases"/>
    <property type="match status" value="1"/>
</dbReference>
<gene>
    <name evidence="2" type="ORF">MJ923_01550</name>
</gene>
<evidence type="ECO:0000313" key="2">
    <source>
        <dbReference type="EMBL" id="MCH4292987.1"/>
    </source>
</evidence>
<dbReference type="InterPro" id="IPR029063">
    <property type="entry name" value="SAM-dependent_MTases_sf"/>
</dbReference>
<organism evidence="2 3">
    <name type="scientific">Shewanella zhuhaiensis</name>
    <dbReference type="NCBI Taxonomy" id="2919576"/>
    <lineage>
        <taxon>Bacteria</taxon>
        <taxon>Pseudomonadati</taxon>
        <taxon>Pseudomonadota</taxon>
        <taxon>Gammaproteobacteria</taxon>
        <taxon>Alteromonadales</taxon>
        <taxon>Shewanellaceae</taxon>
        <taxon>Shewanella</taxon>
    </lineage>
</organism>
<dbReference type="Gene3D" id="3.40.50.150">
    <property type="entry name" value="Vaccinia Virus protein VP39"/>
    <property type="match status" value="1"/>
</dbReference>
<name>A0AAJ1EYZ7_9GAMM</name>
<dbReference type="Proteomes" id="UP001297581">
    <property type="component" value="Unassembled WGS sequence"/>
</dbReference>
<dbReference type="GO" id="GO:0032259">
    <property type="term" value="P:methylation"/>
    <property type="evidence" value="ECO:0007669"/>
    <property type="project" value="UniProtKB-KW"/>
</dbReference>
<keyword evidence="2" id="KW-0808">Transferase</keyword>
<accession>A0AAJ1EYZ7</accession>
<reference evidence="2 3" key="1">
    <citation type="submission" date="2022-02" db="EMBL/GenBank/DDBJ databases">
        <title>The genome sequence of Shewanella sp. 3B26.</title>
        <authorList>
            <person name="Du J."/>
        </authorList>
    </citation>
    <scope>NUCLEOTIDE SEQUENCE [LARGE SCALE GENOMIC DNA]</scope>
    <source>
        <strain evidence="2 3">3B26</strain>
    </source>
</reference>
<sequence length="172" mass="19514">MKAPASPLFERFAHLFLADTPLTVLDVACGGGRNGAWFLARGHEVCFLDIDLQRLEDELKQHTRSKLLARDLETPPQAPLGQFDLVLVFNYLHRPLFALLEAAVKPGGLLIYETFTHQQAQIGRPRNPDFLLEDAELKRRFAHWQQVYYGEQTPVEGEGAFKASIICRKPMD</sequence>
<dbReference type="RefSeq" id="WP_240589613.1">
    <property type="nucleotide sequence ID" value="NZ_JAKUDL010000001.1"/>
</dbReference>
<dbReference type="GO" id="GO:0008168">
    <property type="term" value="F:methyltransferase activity"/>
    <property type="evidence" value="ECO:0007669"/>
    <property type="project" value="UniProtKB-KW"/>
</dbReference>
<keyword evidence="2" id="KW-0489">Methyltransferase</keyword>
<proteinExistence type="predicted"/>
<evidence type="ECO:0000313" key="3">
    <source>
        <dbReference type="Proteomes" id="UP001297581"/>
    </source>
</evidence>
<keyword evidence="3" id="KW-1185">Reference proteome</keyword>
<dbReference type="Pfam" id="PF08242">
    <property type="entry name" value="Methyltransf_12"/>
    <property type="match status" value="1"/>
</dbReference>
<comment type="caution">
    <text evidence="2">The sequence shown here is derived from an EMBL/GenBank/DDBJ whole genome shotgun (WGS) entry which is preliminary data.</text>
</comment>
<dbReference type="AlphaFoldDB" id="A0AAJ1EYZ7"/>
<protein>
    <submittedName>
        <fullName evidence="2">Class I SAM-dependent methyltransferase</fullName>
    </submittedName>
</protein>
<dbReference type="CDD" id="cd02440">
    <property type="entry name" value="AdoMet_MTases"/>
    <property type="match status" value="1"/>
</dbReference>
<feature type="domain" description="Methyltransferase type 12" evidence="1">
    <location>
        <begin position="25"/>
        <end position="109"/>
    </location>
</feature>